<feature type="transmembrane region" description="Helical" evidence="8">
    <location>
        <begin position="98"/>
        <end position="120"/>
    </location>
</feature>
<keyword evidence="6 8" id="KW-1133">Transmembrane helix</keyword>
<evidence type="ECO:0000256" key="8">
    <source>
        <dbReference type="SAM" id="Phobius"/>
    </source>
</evidence>
<feature type="transmembrane region" description="Helical" evidence="8">
    <location>
        <begin position="41"/>
        <end position="63"/>
    </location>
</feature>
<evidence type="ECO:0000256" key="1">
    <source>
        <dbReference type="ARBA" id="ARBA00004651"/>
    </source>
</evidence>
<feature type="transmembrane region" description="Helical" evidence="8">
    <location>
        <begin position="222"/>
        <end position="240"/>
    </location>
</feature>
<name>A0A5M8FL76_9GAMM</name>
<feature type="transmembrane region" description="Helical" evidence="8">
    <location>
        <begin position="309"/>
        <end position="330"/>
    </location>
</feature>
<dbReference type="InterPro" id="IPR038770">
    <property type="entry name" value="Na+/solute_symporter_sf"/>
</dbReference>
<dbReference type="Proteomes" id="UP000322981">
    <property type="component" value="Unassembled WGS sequence"/>
</dbReference>
<dbReference type="EMBL" id="VWXX01000036">
    <property type="protein sequence ID" value="KAA6183185.1"/>
    <property type="molecule type" value="Genomic_DNA"/>
</dbReference>
<evidence type="ECO:0000256" key="5">
    <source>
        <dbReference type="ARBA" id="ARBA00022692"/>
    </source>
</evidence>
<evidence type="ECO:0000256" key="7">
    <source>
        <dbReference type="ARBA" id="ARBA00023136"/>
    </source>
</evidence>
<comment type="similarity">
    <text evidence="2">Belongs to the auxin efflux carrier (TC 2.A.69) family.</text>
</comment>
<dbReference type="OrthoDB" id="3238001at2"/>
<dbReference type="AlphaFoldDB" id="A0A5M8FL76"/>
<feature type="transmembrane region" description="Helical" evidence="8">
    <location>
        <begin position="193"/>
        <end position="210"/>
    </location>
</feature>
<comment type="subcellular location">
    <subcellularLocation>
        <location evidence="1">Cell membrane</location>
        <topology evidence="1">Multi-pass membrane protein</topology>
    </subcellularLocation>
</comment>
<dbReference type="Gene3D" id="1.20.1530.20">
    <property type="match status" value="1"/>
</dbReference>
<evidence type="ECO:0000256" key="6">
    <source>
        <dbReference type="ARBA" id="ARBA00022989"/>
    </source>
</evidence>
<reference evidence="9 10" key="1">
    <citation type="submission" date="2019-09" db="EMBL/GenBank/DDBJ databases">
        <title>Whole-genome sequence of the purple sulfur bacterium Thiohalocapsa marina DSM 19078.</title>
        <authorList>
            <person name="Kyndt J.A."/>
            <person name="Meyer T.E."/>
        </authorList>
    </citation>
    <scope>NUCLEOTIDE SEQUENCE [LARGE SCALE GENOMIC DNA]</scope>
    <source>
        <strain evidence="9 10">DSM 19078</strain>
    </source>
</reference>
<sequence>MPTPCAQRRNRTFAAPPTLLGRFCWSGNRCPRRTTSDGYTIMIGHVLQVTLPVFSIAAVGYVYGRLHGREMDSANRVNLNLFVPALLFYVLSEKIPSAAQWHSVAIGTVIIVLGSGLLALPFTRLARLPKRVLLPSMMFNNSGNLGLPLAAFAFGDQVLPLAVVAFVVSTAMHFSLGIWLVSGTFHPGTLLKNPIFLATVAGILAHAFDWHLPSILLPGLKMLSEVAIPLMLVALGVRLIGFDTRHWKSGLLGALLCPLSGLLSAFVALLWLAPEPETRNVLLLFSILPPAVMNFILAERFGQSADEVASMVAMGNLASLLVIPLGLGFML</sequence>
<proteinExistence type="inferred from homology"/>
<feature type="transmembrane region" description="Helical" evidence="8">
    <location>
        <begin position="161"/>
        <end position="181"/>
    </location>
</feature>
<evidence type="ECO:0000256" key="3">
    <source>
        <dbReference type="ARBA" id="ARBA00022448"/>
    </source>
</evidence>
<protein>
    <submittedName>
        <fullName evidence="9">AEC family transporter</fullName>
    </submittedName>
</protein>
<keyword evidence="3" id="KW-0813">Transport</keyword>
<feature type="transmembrane region" description="Helical" evidence="8">
    <location>
        <begin position="279"/>
        <end position="297"/>
    </location>
</feature>
<evidence type="ECO:0000313" key="10">
    <source>
        <dbReference type="Proteomes" id="UP000322981"/>
    </source>
</evidence>
<evidence type="ECO:0000256" key="2">
    <source>
        <dbReference type="ARBA" id="ARBA00010145"/>
    </source>
</evidence>
<dbReference type="Pfam" id="PF03547">
    <property type="entry name" value="Mem_trans"/>
    <property type="match status" value="2"/>
</dbReference>
<feature type="transmembrane region" description="Helical" evidence="8">
    <location>
        <begin position="132"/>
        <end position="155"/>
    </location>
</feature>
<accession>A0A5M8FL76</accession>
<dbReference type="PANTHER" id="PTHR36838:SF1">
    <property type="entry name" value="SLR1864 PROTEIN"/>
    <property type="match status" value="1"/>
</dbReference>
<dbReference type="PANTHER" id="PTHR36838">
    <property type="entry name" value="AUXIN EFFLUX CARRIER FAMILY PROTEIN"/>
    <property type="match status" value="1"/>
</dbReference>
<dbReference type="GO" id="GO:0005886">
    <property type="term" value="C:plasma membrane"/>
    <property type="evidence" value="ECO:0007669"/>
    <property type="project" value="UniProtKB-SubCell"/>
</dbReference>
<dbReference type="GO" id="GO:0055085">
    <property type="term" value="P:transmembrane transport"/>
    <property type="evidence" value="ECO:0007669"/>
    <property type="project" value="InterPro"/>
</dbReference>
<gene>
    <name evidence="9" type="ORF">F2Q65_16485</name>
</gene>
<evidence type="ECO:0000313" key="9">
    <source>
        <dbReference type="EMBL" id="KAA6183185.1"/>
    </source>
</evidence>
<keyword evidence="4" id="KW-1003">Cell membrane</keyword>
<keyword evidence="10" id="KW-1185">Reference proteome</keyword>
<dbReference type="InterPro" id="IPR004776">
    <property type="entry name" value="Mem_transp_PIN-like"/>
</dbReference>
<evidence type="ECO:0000256" key="4">
    <source>
        <dbReference type="ARBA" id="ARBA00022475"/>
    </source>
</evidence>
<keyword evidence="7 8" id="KW-0472">Membrane</keyword>
<keyword evidence="5 8" id="KW-0812">Transmembrane</keyword>
<comment type="caution">
    <text evidence="9">The sequence shown here is derived from an EMBL/GenBank/DDBJ whole genome shotgun (WGS) entry which is preliminary data.</text>
</comment>
<feature type="transmembrane region" description="Helical" evidence="8">
    <location>
        <begin position="252"/>
        <end position="273"/>
    </location>
</feature>
<organism evidence="9 10">
    <name type="scientific">Thiohalocapsa marina</name>
    <dbReference type="NCBI Taxonomy" id="424902"/>
    <lineage>
        <taxon>Bacteria</taxon>
        <taxon>Pseudomonadati</taxon>
        <taxon>Pseudomonadota</taxon>
        <taxon>Gammaproteobacteria</taxon>
        <taxon>Chromatiales</taxon>
        <taxon>Chromatiaceae</taxon>
        <taxon>Thiohalocapsa</taxon>
    </lineage>
</organism>